<reference evidence="2" key="1">
    <citation type="submission" date="2016-04" db="EMBL/GenBank/DDBJ databases">
        <authorList>
            <person name="Evans L.H."/>
            <person name="Alamgir A."/>
            <person name="Owens N."/>
            <person name="Weber N.D."/>
            <person name="Virtaneva K."/>
            <person name="Barbian K."/>
            <person name="Babar A."/>
            <person name="Rosenke K."/>
        </authorList>
    </citation>
    <scope>NUCLEOTIDE SEQUENCE</scope>
    <source>
        <strain evidence="2">Nono1</strain>
    </source>
</reference>
<proteinExistence type="predicted"/>
<feature type="transmembrane region" description="Helical" evidence="1">
    <location>
        <begin position="24"/>
        <end position="43"/>
    </location>
</feature>
<dbReference type="AlphaFoldDB" id="A0A1M4EDS0"/>
<accession>A0A1M4EDS0</accession>
<dbReference type="EMBL" id="LT559118">
    <property type="protein sequence ID" value="SBO97117.1"/>
    <property type="molecule type" value="Genomic_DNA"/>
</dbReference>
<evidence type="ECO:0000313" key="2">
    <source>
        <dbReference type="EMBL" id="SBO97117.1"/>
    </source>
</evidence>
<name>A0A1M4EDS0_9ACTN</name>
<gene>
    <name evidence="2" type="ORF">BN4615_P6633</name>
</gene>
<keyword evidence="1" id="KW-0472">Membrane</keyword>
<sequence length="49" mass="4975">MSFSFGQAIGPVAAGRLVALTGGYGVVWVLSPVAVLTAGVAVMRARTIR</sequence>
<organism evidence="2">
    <name type="scientific">Nonomuraea gerenzanensis</name>
    <dbReference type="NCBI Taxonomy" id="93944"/>
    <lineage>
        <taxon>Bacteria</taxon>
        <taxon>Bacillati</taxon>
        <taxon>Actinomycetota</taxon>
        <taxon>Actinomycetes</taxon>
        <taxon>Streptosporangiales</taxon>
        <taxon>Streptosporangiaceae</taxon>
        <taxon>Nonomuraea</taxon>
    </lineage>
</organism>
<keyword evidence="1" id="KW-1133">Transmembrane helix</keyword>
<evidence type="ECO:0000256" key="1">
    <source>
        <dbReference type="SAM" id="Phobius"/>
    </source>
</evidence>
<protein>
    <submittedName>
        <fullName evidence="2">Uncharacterized protein</fullName>
    </submittedName>
</protein>
<dbReference type="RefSeq" id="WP_225265900.1">
    <property type="nucleotide sequence ID" value="NZ_CP084058.1"/>
</dbReference>
<keyword evidence="1" id="KW-0812">Transmembrane</keyword>